<name>A0A7H9B965_ZYGMR</name>
<dbReference type="InterPro" id="IPR045175">
    <property type="entry name" value="M28_fam"/>
</dbReference>
<dbReference type="Pfam" id="PF04389">
    <property type="entry name" value="Peptidase_M28"/>
    <property type="match status" value="1"/>
</dbReference>
<dbReference type="FunFam" id="3.40.630.10:FF:000093">
    <property type="entry name" value="Peptide hydrolase"/>
    <property type="match status" value="1"/>
</dbReference>
<proteinExistence type="inferred from homology"/>
<dbReference type="SUPFAM" id="SSF53187">
    <property type="entry name" value="Zn-dependent exopeptidases"/>
    <property type="match status" value="1"/>
</dbReference>
<dbReference type="EC" id="3.4.-.-" evidence="6"/>
<dbReference type="SUPFAM" id="SSF52025">
    <property type="entry name" value="PA domain"/>
    <property type="match status" value="1"/>
</dbReference>
<evidence type="ECO:0000259" key="8">
    <source>
        <dbReference type="Pfam" id="PF04389"/>
    </source>
</evidence>
<dbReference type="InterPro" id="IPR046450">
    <property type="entry name" value="PA_dom_sf"/>
</dbReference>
<accession>A0A7H9B965</accession>
<dbReference type="Gene3D" id="3.50.30.30">
    <property type="match status" value="1"/>
</dbReference>
<evidence type="ECO:0000313" key="9">
    <source>
        <dbReference type="EMBL" id="QLG74804.1"/>
    </source>
</evidence>
<feature type="domain" description="Peptidase M28" evidence="8">
    <location>
        <begin position="290"/>
        <end position="490"/>
    </location>
</feature>
<dbReference type="Gene3D" id="3.40.630.10">
    <property type="entry name" value="Zn peptidases"/>
    <property type="match status" value="1"/>
</dbReference>
<dbReference type="AlphaFoldDB" id="A0A7H9B965"/>
<dbReference type="PANTHER" id="PTHR12147:SF17">
    <property type="entry name" value="AMINOPEPTIDASE Y"/>
    <property type="match status" value="1"/>
</dbReference>
<evidence type="ECO:0000256" key="2">
    <source>
        <dbReference type="ARBA" id="ARBA00022670"/>
    </source>
</evidence>
<comment type="cofactor">
    <cofactor evidence="1">
        <name>Zn(2+)</name>
        <dbReference type="ChEBI" id="CHEBI:29105"/>
    </cofactor>
</comment>
<keyword evidence="5 6" id="KW-0862">Zinc</keyword>
<keyword evidence="6" id="KW-0732">Signal</keyword>
<sequence length="529" mass="58732">MKVSLLAAAATSIFASVGQSILIPQVAQEAFGALDEEHELHFDADSLGFPKPHIPYFLKPMVESEKLQEKIVLDDLNQTVSDLFELSKASVKRYGNPTRVIGSAGHWKTINYILRQFDDMRDYYDISLQAFSALNGKIWSFNLSDANTGKTFPKTKAFSLSPPVRPFVGELVEIPNLGCDEADFDAVTPEPPFEGQKRKIALIERGQCPFGVKSDLAGKYGYQAVVIFDNDPKADKGLQGTLGEPTNHTVSTIGVTHETGKKLIENIVLNKHYSLYFAMDSYVGRTWTKNIIADTKHGDEDNIVMLGAHSDSVEEGPGINDDGSGTASLLNVAKQLTHYKINNKVRFAWWAAEEEGLLGSNYYANNLTPEENQKIRLFMDYDMMASPNYEYEIYNASNAENPKGSEELKNLYIDYYEARNLSYVLVDFDGRSDYVGFIENSIPAGGIATGAEKTNPKDGKPFDSCYHSLCDNVTNLAWDAFLVNTKLIAHSVATYAYSLENFPTRENATAISSVPAMSKLKYRADKLII</sequence>
<dbReference type="GO" id="GO:0008235">
    <property type="term" value="F:metalloexopeptidase activity"/>
    <property type="evidence" value="ECO:0007669"/>
    <property type="project" value="InterPro"/>
</dbReference>
<dbReference type="OrthoDB" id="10013407at2759"/>
<dbReference type="GO" id="GO:0006508">
    <property type="term" value="P:proteolysis"/>
    <property type="evidence" value="ECO:0007669"/>
    <property type="project" value="UniProtKB-KW"/>
</dbReference>
<dbReference type="Pfam" id="PF02225">
    <property type="entry name" value="PA"/>
    <property type="match status" value="1"/>
</dbReference>
<keyword evidence="4 6" id="KW-0378">Hydrolase</keyword>
<keyword evidence="2 6" id="KW-0645">Protease</keyword>
<feature type="signal peptide" evidence="6">
    <location>
        <begin position="1"/>
        <end position="20"/>
    </location>
</feature>
<dbReference type="InterPro" id="IPR003137">
    <property type="entry name" value="PA_domain"/>
</dbReference>
<feature type="chain" id="PRO_5029038957" description="Peptide hydrolase" evidence="6">
    <location>
        <begin position="21"/>
        <end position="529"/>
    </location>
</feature>
<gene>
    <name evidence="9" type="ORF">HG535_0H01310</name>
</gene>
<dbReference type="GO" id="GO:0046872">
    <property type="term" value="F:metal ion binding"/>
    <property type="evidence" value="ECO:0007669"/>
    <property type="project" value="UniProtKB-KW"/>
</dbReference>
<evidence type="ECO:0000256" key="3">
    <source>
        <dbReference type="ARBA" id="ARBA00022723"/>
    </source>
</evidence>
<protein>
    <recommendedName>
        <fullName evidence="6">Peptide hydrolase</fullName>
        <ecNumber evidence="6">3.4.-.-</ecNumber>
    </recommendedName>
</protein>
<dbReference type="InterPro" id="IPR007484">
    <property type="entry name" value="Peptidase_M28"/>
</dbReference>
<organism evidence="9 10">
    <name type="scientific">Zygotorulaspora mrakii</name>
    <name type="common">Zygosaccharomyces mrakii</name>
    <dbReference type="NCBI Taxonomy" id="42260"/>
    <lineage>
        <taxon>Eukaryota</taxon>
        <taxon>Fungi</taxon>
        <taxon>Dikarya</taxon>
        <taxon>Ascomycota</taxon>
        <taxon>Saccharomycotina</taxon>
        <taxon>Saccharomycetes</taxon>
        <taxon>Saccharomycetales</taxon>
        <taxon>Saccharomycetaceae</taxon>
        <taxon>Zygotorulaspora</taxon>
    </lineage>
</organism>
<evidence type="ECO:0000256" key="6">
    <source>
        <dbReference type="RuleBase" id="RU361240"/>
    </source>
</evidence>
<evidence type="ECO:0000256" key="4">
    <source>
        <dbReference type="ARBA" id="ARBA00022801"/>
    </source>
</evidence>
<dbReference type="PANTHER" id="PTHR12147">
    <property type="entry name" value="METALLOPEPTIDASE M28 FAMILY MEMBER"/>
    <property type="match status" value="1"/>
</dbReference>
<evidence type="ECO:0000259" key="7">
    <source>
        <dbReference type="Pfam" id="PF02225"/>
    </source>
</evidence>
<keyword evidence="3 6" id="KW-0479">Metal-binding</keyword>
<dbReference type="EMBL" id="CP058611">
    <property type="protein sequence ID" value="QLG74804.1"/>
    <property type="molecule type" value="Genomic_DNA"/>
</dbReference>
<evidence type="ECO:0000313" key="10">
    <source>
        <dbReference type="Proteomes" id="UP000509704"/>
    </source>
</evidence>
<dbReference type="GeneID" id="59238607"/>
<dbReference type="RefSeq" id="XP_037146529.1">
    <property type="nucleotide sequence ID" value="XM_037290634.1"/>
</dbReference>
<evidence type="ECO:0000256" key="5">
    <source>
        <dbReference type="ARBA" id="ARBA00022833"/>
    </source>
</evidence>
<keyword evidence="10" id="KW-1185">Reference proteome</keyword>
<dbReference type="KEGG" id="zmk:HG535_0H01310"/>
<dbReference type="CDD" id="cd02130">
    <property type="entry name" value="PA_ScAPY_like"/>
    <property type="match status" value="1"/>
</dbReference>
<feature type="domain" description="PA" evidence="7">
    <location>
        <begin position="169"/>
        <end position="263"/>
    </location>
</feature>
<comment type="similarity">
    <text evidence="6">Belongs to the peptidase M28 family.</text>
</comment>
<dbReference type="Proteomes" id="UP000509704">
    <property type="component" value="Chromosome 8"/>
</dbReference>
<evidence type="ECO:0000256" key="1">
    <source>
        <dbReference type="ARBA" id="ARBA00001947"/>
    </source>
</evidence>
<reference evidence="9 10" key="1">
    <citation type="submission" date="2020-07" db="EMBL/GenBank/DDBJ databases">
        <title>The yeast mating-type switching endonuclease HO is a domesticated member of an unorthodox homing genetic element family.</title>
        <authorList>
            <person name="Coughlan A.Y."/>
            <person name="Lombardi L."/>
            <person name="Braun-Galleani S."/>
            <person name="Martos A.R."/>
            <person name="Galeote V."/>
            <person name="Bigey F."/>
            <person name="Dequin S."/>
            <person name="Byrne K.P."/>
            <person name="Wolfe K.H."/>
        </authorList>
    </citation>
    <scope>NUCLEOTIDE SEQUENCE [LARGE SCALE GENOMIC DNA]</scope>
    <source>
        <strain evidence="9 10">NRRL Y-6702</strain>
    </source>
</reference>